<evidence type="ECO:0000256" key="5">
    <source>
        <dbReference type="ARBA" id="ARBA00022807"/>
    </source>
</evidence>
<feature type="compositionally biased region" description="Basic and acidic residues" evidence="8">
    <location>
        <begin position="23"/>
        <end position="42"/>
    </location>
</feature>
<dbReference type="PRINTS" id="PR00376">
    <property type="entry name" value="IL1BCENZYME"/>
</dbReference>
<comment type="similarity">
    <text evidence="1 7">Belongs to the peptidase C14A family.</text>
</comment>
<evidence type="ECO:0000259" key="10">
    <source>
        <dbReference type="PROSITE" id="PS50208"/>
    </source>
</evidence>
<feature type="region of interest" description="Disordered" evidence="8">
    <location>
        <begin position="1"/>
        <end position="76"/>
    </location>
</feature>
<keyword evidence="5" id="KW-0788">Thiol protease</keyword>
<dbReference type="InterPro" id="IPR015917">
    <property type="entry name" value="Pept_C14A"/>
</dbReference>
<feature type="region of interest" description="Disordered" evidence="8">
    <location>
        <begin position="359"/>
        <end position="401"/>
    </location>
</feature>
<dbReference type="CDD" id="cd00032">
    <property type="entry name" value="CASc"/>
    <property type="match status" value="1"/>
</dbReference>
<dbReference type="PROSITE" id="PS50208">
    <property type="entry name" value="CASPASE_P20"/>
    <property type="match status" value="1"/>
</dbReference>
<feature type="domain" description="Caspase family p10" evidence="9">
    <location>
        <begin position="247"/>
        <end position="336"/>
    </location>
</feature>
<dbReference type="GO" id="GO:0005737">
    <property type="term" value="C:cytoplasm"/>
    <property type="evidence" value="ECO:0007669"/>
    <property type="project" value="TreeGrafter"/>
</dbReference>
<keyword evidence="3" id="KW-0053">Apoptosis</keyword>
<organism evidence="11">
    <name type="scientific">Phallusia mammillata</name>
    <dbReference type="NCBI Taxonomy" id="59560"/>
    <lineage>
        <taxon>Eukaryota</taxon>
        <taxon>Metazoa</taxon>
        <taxon>Chordata</taxon>
        <taxon>Tunicata</taxon>
        <taxon>Ascidiacea</taxon>
        <taxon>Phlebobranchia</taxon>
        <taxon>Ascidiidae</taxon>
        <taxon>Phallusia</taxon>
    </lineage>
</organism>
<dbReference type="PROSITE" id="PS01121">
    <property type="entry name" value="CASPASE_HIS"/>
    <property type="match status" value="1"/>
</dbReference>
<dbReference type="GO" id="GO:0004197">
    <property type="term" value="F:cysteine-type endopeptidase activity"/>
    <property type="evidence" value="ECO:0007669"/>
    <property type="project" value="InterPro"/>
</dbReference>
<dbReference type="PROSITE" id="PS50207">
    <property type="entry name" value="CASPASE_P10"/>
    <property type="match status" value="1"/>
</dbReference>
<dbReference type="PROSITE" id="PS01122">
    <property type="entry name" value="CASPASE_CYS"/>
    <property type="match status" value="1"/>
</dbReference>
<evidence type="ECO:0000256" key="2">
    <source>
        <dbReference type="ARBA" id="ARBA00022670"/>
    </source>
</evidence>
<evidence type="ECO:0000313" key="11">
    <source>
        <dbReference type="EMBL" id="CAB3262212.1"/>
    </source>
</evidence>
<keyword evidence="6" id="KW-0865">Zymogen</keyword>
<dbReference type="Gene3D" id="3.40.50.1460">
    <property type="match status" value="1"/>
</dbReference>
<evidence type="ECO:0000256" key="3">
    <source>
        <dbReference type="ARBA" id="ARBA00022703"/>
    </source>
</evidence>
<dbReference type="AlphaFoldDB" id="A0A6F9DG65"/>
<name>A0A6F9DG65_9ASCI</name>
<dbReference type="InterPro" id="IPR033139">
    <property type="entry name" value="Caspase_cys_AS"/>
</dbReference>
<dbReference type="PANTHER" id="PTHR10454">
    <property type="entry name" value="CASPASE"/>
    <property type="match status" value="1"/>
</dbReference>
<dbReference type="Pfam" id="PF00656">
    <property type="entry name" value="Peptidase_C14"/>
    <property type="match status" value="1"/>
</dbReference>
<dbReference type="InterPro" id="IPR002138">
    <property type="entry name" value="Pept_C14_p10"/>
</dbReference>
<evidence type="ECO:0000256" key="7">
    <source>
        <dbReference type="RuleBase" id="RU003971"/>
    </source>
</evidence>
<proteinExistence type="evidence at transcript level"/>
<dbReference type="GO" id="GO:0006508">
    <property type="term" value="P:proteolysis"/>
    <property type="evidence" value="ECO:0007669"/>
    <property type="project" value="UniProtKB-KW"/>
</dbReference>
<feature type="domain" description="Caspase family p20" evidence="10">
    <location>
        <begin position="97"/>
        <end position="221"/>
    </location>
</feature>
<dbReference type="SMART" id="SM00115">
    <property type="entry name" value="CASc"/>
    <property type="match status" value="1"/>
</dbReference>
<feature type="compositionally biased region" description="Basic residues" evidence="8">
    <location>
        <begin position="379"/>
        <end position="401"/>
    </location>
</feature>
<evidence type="ECO:0000256" key="8">
    <source>
        <dbReference type="SAM" id="MobiDB-lite"/>
    </source>
</evidence>
<dbReference type="EMBL" id="LR786592">
    <property type="protein sequence ID" value="CAB3262212.1"/>
    <property type="molecule type" value="mRNA"/>
</dbReference>
<dbReference type="InterPro" id="IPR016129">
    <property type="entry name" value="Caspase_his_AS"/>
</dbReference>
<dbReference type="FunFam" id="3.40.50.1460:FF:000001">
    <property type="entry name" value="Caspase-3 preproprotein"/>
    <property type="match status" value="1"/>
</dbReference>
<dbReference type="InterPro" id="IPR001309">
    <property type="entry name" value="Pept_C14_p20"/>
</dbReference>
<gene>
    <name evidence="11" type="primary">LOC100178691-003</name>
</gene>
<evidence type="ECO:0000259" key="9">
    <source>
        <dbReference type="PROSITE" id="PS50207"/>
    </source>
</evidence>
<dbReference type="SUPFAM" id="SSF52129">
    <property type="entry name" value="Caspase-like"/>
    <property type="match status" value="1"/>
</dbReference>
<feature type="compositionally biased region" description="Polar residues" evidence="8">
    <location>
        <begin position="362"/>
        <end position="373"/>
    </location>
</feature>
<sequence>MEGEHSQAAGELLLSYKPPSEQSENKIERKITPEDLFADRSDGPGNIKPNDTTNAQPNGVLRVDTSGNEGSEGNRTWEGIQDTRKFGPVKYNMSYKKRGCFLIFSQENFDNGMPTRKGTKIDAFNIFEAAAKLGFEFINTFHDSKKSEILNWLHRVSNATHAEYDCFGCAILTHGDKGDVLYARDAAMKLTDFTEPFTAKRCPSLVGKPKLFFVQACRGLKMDEGVEVTQNMDVVDGAEDENDSVLIPNEADFLLAQSTVPGYVAWLNSGNGSWFVQCFCECIHRFGGHMEIMQIMTRVNNMVAYQFKSSTQDGKDNYKQIPSITSRLTAELYFCREAVDDGAVQQSESQIQMVADEIEVHPSQSEQTPQLSDTEPPPKLKKKSLVSRIRKSFRRRRGTMP</sequence>
<dbReference type="PANTHER" id="PTHR10454:SF31">
    <property type="entry name" value="CASPASE-7"/>
    <property type="match status" value="1"/>
</dbReference>
<dbReference type="InterPro" id="IPR002398">
    <property type="entry name" value="Pept_C14"/>
</dbReference>
<dbReference type="GO" id="GO:0006915">
    <property type="term" value="P:apoptotic process"/>
    <property type="evidence" value="ECO:0007669"/>
    <property type="project" value="UniProtKB-KW"/>
</dbReference>
<dbReference type="InterPro" id="IPR029030">
    <property type="entry name" value="Caspase-like_dom_sf"/>
</dbReference>
<dbReference type="InterPro" id="IPR011600">
    <property type="entry name" value="Pept_C14_caspase"/>
</dbReference>
<keyword evidence="4" id="KW-0378">Hydrolase</keyword>
<evidence type="ECO:0000256" key="4">
    <source>
        <dbReference type="ARBA" id="ARBA00022801"/>
    </source>
</evidence>
<keyword evidence="2" id="KW-0645">Protease</keyword>
<feature type="compositionally biased region" description="Polar residues" evidence="8">
    <location>
        <begin position="65"/>
        <end position="74"/>
    </location>
</feature>
<reference evidence="11" key="1">
    <citation type="submission" date="2020-04" db="EMBL/GenBank/DDBJ databases">
        <authorList>
            <person name="Neveu A P."/>
        </authorList>
    </citation>
    <scope>NUCLEOTIDE SEQUENCE</scope>
    <source>
        <tissue evidence="11">Whole embryo</tissue>
    </source>
</reference>
<protein>
    <submittedName>
        <fullName evidence="11">Uncharacterized protein LOC100178691</fullName>
    </submittedName>
</protein>
<dbReference type="GO" id="GO:0043525">
    <property type="term" value="P:positive regulation of neuron apoptotic process"/>
    <property type="evidence" value="ECO:0007669"/>
    <property type="project" value="TreeGrafter"/>
</dbReference>
<evidence type="ECO:0000256" key="6">
    <source>
        <dbReference type="ARBA" id="ARBA00023145"/>
    </source>
</evidence>
<evidence type="ECO:0000256" key="1">
    <source>
        <dbReference type="ARBA" id="ARBA00010134"/>
    </source>
</evidence>
<accession>A0A6F9DG65</accession>